<evidence type="ECO:0000313" key="2">
    <source>
        <dbReference type="EMBL" id="CAK9141095.1"/>
    </source>
</evidence>
<keyword evidence="1" id="KW-0472">Membrane</keyword>
<reference evidence="2 3" key="1">
    <citation type="submission" date="2024-02" db="EMBL/GenBank/DDBJ databases">
        <authorList>
            <person name="Vignale AGUSTIN F."/>
            <person name="Sosa J E."/>
            <person name="Modenutti C."/>
        </authorList>
    </citation>
    <scope>NUCLEOTIDE SEQUENCE [LARGE SCALE GENOMIC DNA]</scope>
</reference>
<protein>
    <submittedName>
        <fullName evidence="2">Uncharacterized protein</fullName>
    </submittedName>
</protein>
<organism evidence="2 3">
    <name type="scientific">Ilex paraguariensis</name>
    <name type="common">yerba mate</name>
    <dbReference type="NCBI Taxonomy" id="185542"/>
    <lineage>
        <taxon>Eukaryota</taxon>
        <taxon>Viridiplantae</taxon>
        <taxon>Streptophyta</taxon>
        <taxon>Embryophyta</taxon>
        <taxon>Tracheophyta</taxon>
        <taxon>Spermatophyta</taxon>
        <taxon>Magnoliopsida</taxon>
        <taxon>eudicotyledons</taxon>
        <taxon>Gunneridae</taxon>
        <taxon>Pentapetalae</taxon>
        <taxon>asterids</taxon>
        <taxon>campanulids</taxon>
        <taxon>Aquifoliales</taxon>
        <taxon>Aquifoliaceae</taxon>
        <taxon>Ilex</taxon>
    </lineage>
</organism>
<evidence type="ECO:0000256" key="1">
    <source>
        <dbReference type="SAM" id="Phobius"/>
    </source>
</evidence>
<evidence type="ECO:0000313" key="3">
    <source>
        <dbReference type="Proteomes" id="UP001642360"/>
    </source>
</evidence>
<keyword evidence="1" id="KW-1133">Transmembrane helix</keyword>
<dbReference type="EMBL" id="CAUOFW020001096">
    <property type="protein sequence ID" value="CAK9141095.1"/>
    <property type="molecule type" value="Genomic_DNA"/>
</dbReference>
<keyword evidence="3" id="KW-1185">Reference proteome</keyword>
<comment type="caution">
    <text evidence="2">The sequence shown here is derived from an EMBL/GenBank/DDBJ whole genome shotgun (WGS) entry which is preliminary data.</text>
</comment>
<feature type="transmembrane region" description="Helical" evidence="1">
    <location>
        <begin position="20"/>
        <end position="46"/>
    </location>
</feature>
<dbReference type="Proteomes" id="UP001642360">
    <property type="component" value="Unassembled WGS sequence"/>
</dbReference>
<accession>A0ABC8R7X7</accession>
<gene>
    <name evidence="2" type="ORF">ILEXP_LOCUS8615</name>
</gene>
<proteinExistence type="predicted"/>
<keyword evidence="1" id="KW-0812">Transmembrane</keyword>
<sequence length="109" mass="11809">MKGGGGGGGSSFTLPSKRRWKGLVIAVLGLVFLSMLVPLFFLLGLYNGFHSTSGYSTEHRSTAAHSIRVYDQPEGSYTKNQSEGDRSTHVDNLIKRLGPTLPKVLCILL</sequence>
<dbReference type="AlphaFoldDB" id="A0ABC8R7X7"/>
<name>A0ABC8R7X7_9AQUA</name>